<feature type="compositionally biased region" description="Basic and acidic residues" evidence="1">
    <location>
        <begin position="425"/>
        <end position="434"/>
    </location>
</feature>
<organism evidence="2 3">
    <name type="scientific">Brachybacterium faecium (strain ATCC 43885 / DSM 4810 / JCM 11609 / LMG 19847 / NBRC 14762 / NCIMB 9860 / 6-10)</name>
    <dbReference type="NCBI Taxonomy" id="446465"/>
    <lineage>
        <taxon>Bacteria</taxon>
        <taxon>Bacillati</taxon>
        <taxon>Actinomycetota</taxon>
        <taxon>Actinomycetes</taxon>
        <taxon>Micrococcales</taxon>
        <taxon>Dermabacteraceae</taxon>
        <taxon>Brachybacterium</taxon>
    </lineage>
</organism>
<dbReference type="HOGENOM" id="CLU_053811_0_0_11"/>
<accession>C7MH84</accession>
<dbReference type="STRING" id="446465.Bfae_27660"/>
<protein>
    <submittedName>
        <fullName evidence="2">Uncharacterized protein</fullName>
    </submittedName>
</protein>
<feature type="compositionally biased region" description="Basic residues" evidence="1">
    <location>
        <begin position="408"/>
        <end position="417"/>
    </location>
</feature>
<name>C7MH84_BRAFD</name>
<dbReference type="AlphaFoldDB" id="C7MH84"/>
<feature type="region of interest" description="Disordered" evidence="1">
    <location>
        <begin position="407"/>
        <end position="434"/>
    </location>
</feature>
<proteinExistence type="predicted"/>
<evidence type="ECO:0000313" key="2">
    <source>
        <dbReference type="EMBL" id="ACU86532.1"/>
    </source>
</evidence>
<keyword evidence="3" id="KW-1185">Reference proteome</keyword>
<dbReference type="EMBL" id="CP001643">
    <property type="protein sequence ID" value="ACU86532.1"/>
    <property type="molecule type" value="Genomic_DNA"/>
</dbReference>
<gene>
    <name evidence="2" type="ordered locus">Bfae_27660</name>
</gene>
<evidence type="ECO:0000313" key="3">
    <source>
        <dbReference type="Proteomes" id="UP000001919"/>
    </source>
</evidence>
<dbReference type="Proteomes" id="UP000001919">
    <property type="component" value="Chromosome"/>
</dbReference>
<dbReference type="OrthoDB" id="4391631at2"/>
<dbReference type="eggNOG" id="ENOG502Z8FT">
    <property type="taxonomic scope" value="Bacteria"/>
</dbReference>
<sequence>MEQEIQLISDGDGVAVIGDPTAVDLFLSSAGVPSRELPLGRAGGMVQDGTAARASSAALEVSAQAAAHAGRWVKLTEKSAAALDLGTAMKGSSEGVSRAILTDNGRISSILEFVKSPASVATNPALLAGAAGVMAQVAMQQTMQEITDYLESIDEKVEDVLRAQKDAALSELIGAGFVIDRATSIWESMGRVPQTTWDSVYTTAGTIASAQAYALRRLDAIAVKLENKTALRDIARIAKESEPEIREWLAVLARTFQLLDAKDVLELERVLETEPHEIDRHRRALRTARQKRLEKIAAHTAKLLDRADASVAIANAKVLFQPAAAKTVVRSSNLVIDNVTEFRGRLKIDGDHANLEGRRWSEAAGDVRDGLQENAKHVAQGGVDTARQLSAGAARRAGAVRSGIAGKIRSRRLRRKSNSAGAEAPLRENGQDQT</sequence>
<dbReference type="PATRIC" id="fig|446465.5.peg.2732"/>
<dbReference type="KEGG" id="bfa:Bfae_27660"/>
<evidence type="ECO:0000256" key="1">
    <source>
        <dbReference type="SAM" id="MobiDB-lite"/>
    </source>
</evidence>
<reference evidence="2 3" key="1">
    <citation type="journal article" date="2009" name="Stand. Genomic Sci.">
        <title>Complete genome sequence of Brachybacterium faecium type strain (Schefferle 6-10).</title>
        <authorList>
            <person name="Lapidus A."/>
            <person name="Pukall R."/>
            <person name="Labuttii K."/>
            <person name="Copeland A."/>
            <person name="Del Rio T.G."/>
            <person name="Nolan M."/>
            <person name="Chen F."/>
            <person name="Lucas S."/>
            <person name="Tice H."/>
            <person name="Cheng J.F."/>
            <person name="Bruce D."/>
            <person name="Goodwin L."/>
            <person name="Pitluck S."/>
            <person name="Rohde M."/>
            <person name="Goker M."/>
            <person name="Pati A."/>
            <person name="Ivanova N."/>
            <person name="Mavrommatis K."/>
            <person name="Chen A."/>
            <person name="Palaniappan K."/>
            <person name="D'haeseleer P."/>
            <person name="Chain P."/>
            <person name="Bristow J."/>
            <person name="Eisen J.A."/>
            <person name="Markowitz V."/>
            <person name="Hugenholtz P."/>
            <person name="Kyrpides N.C."/>
            <person name="Klenk H.P."/>
        </authorList>
    </citation>
    <scope>NUCLEOTIDE SEQUENCE [LARGE SCALE GENOMIC DNA]</scope>
    <source>
        <strain evidence="3">ATCC 43885 / DSM 4810 / JCM 11609 / LMG 19847 / NBRC 14762 / NCIMB 9860 / 6-10</strain>
    </source>
</reference>